<dbReference type="GO" id="GO:0005975">
    <property type="term" value="P:carbohydrate metabolic process"/>
    <property type="evidence" value="ECO:0007669"/>
    <property type="project" value="InterPro"/>
</dbReference>
<name>A0A1H4ZPR1_STRMJ</name>
<dbReference type="SUPFAM" id="SSF53067">
    <property type="entry name" value="Actin-like ATPase domain"/>
    <property type="match status" value="2"/>
</dbReference>
<dbReference type="Pfam" id="PF00370">
    <property type="entry name" value="FGGY_N"/>
    <property type="match status" value="1"/>
</dbReference>
<protein>
    <submittedName>
        <fullName evidence="6">Xylulokinase</fullName>
    </submittedName>
</protein>
<dbReference type="RefSeq" id="WP_093468330.1">
    <property type="nucleotide sequence ID" value="NZ_FNST01000002.1"/>
</dbReference>
<dbReference type="Pfam" id="PF02782">
    <property type="entry name" value="FGGY_C"/>
    <property type="match status" value="1"/>
</dbReference>
<dbReference type="AlphaFoldDB" id="A0A1H4ZPR1"/>
<evidence type="ECO:0000256" key="2">
    <source>
        <dbReference type="ARBA" id="ARBA00022679"/>
    </source>
</evidence>
<dbReference type="InterPro" id="IPR000577">
    <property type="entry name" value="Carb_kinase_FGGY"/>
</dbReference>
<reference evidence="7" key="1">
    <citation type="submission" date="2016-10" db="EMBL/GenBank/DDBJ databases">
        <authorList>
            <person name="Varghese N."/>
            <person name="Submissions S."/>
        </authorList>
    </citation>
    <scope>NUCLEOTIDE SEQUENCE [LARGE SCALE GENOMIC DNA]</scope>
    <source>
        <strain evidence="7">DSM 40318</strain>
    </source>
</reference>
<sequence length="489" mass="51129">MIVGVDIGTSVTKAQLISRDGRTTPAHEARSTVYTLPGHRVEQDLDEVVGTVETVVRAALADAAQLGDEPAEALALTGQGDGVWLRDATGAPVGRALSWMDGRAADRLDRWTADGTLHALHRRTGVGLFPGSAAPLLAHLAEHEPERLAAAHVAGYCVDAVVQRLTGAVTVDASDASQPFLDVATRTYDETALELCGLSAHRRLLPDPAPPGTLHRLLPDAARRLGLPAGLPVSAGPFDIPACAFGSGVAEPGEGNLIIGTTLAAQVLDTEPRPALAEDPAGMLLATPYEGRYLRVMPAMIGTAGLDWLLKLLDVKIEALDALLVQSPPGASGVTALPFLSASGERAPFVDPRARGRFDGLSPLAGRADLVRALCEAVAYSARHCMETLGVTRTVTACGGGARSGEWARIFAGALGGDLEVCDDAVGIRGAAHVAWRSLGTPADDAAPGAWRARLRTVTAERGLIDHYAEGYAAYRHALDIAREGWSTR</sequence>
<evidence type="ECO:0000313" key="7">
    <source>
        <dbReference type="Proteomes" id="UP000198609"/>
    </source>
</evidence>
<evidence type="ECO:0000256" key="3">
    <source>
        <dbReference type="ARBA" id="ARBA00022777"/>
    </source>
</evidence>
<evidence type="ECO:0000256" key="1">
    <source>
        <dbReference type="ARBA" id="ARBA00009156"/>
    </source>
</evidence>
<dbReference type="Proteomes" id="UP000198609">
    <property type="component" value="Unassembled WGS sequence"/>
</dbReference>
<comment type="similarity">
    <text evidence="1">Belongs to the FGGY kinase family.</text>
</comment>
<evidence type="ECO:0000313" key="6">
    <source>
        <dbReference type="EMBL" id="SED31875.1"/>
    </source>
</evidence>
<evidence type="ECO:0000259" key="5">
    <source>
        <dbReference type="Pfam" id="PF02782"/>
    </source>
</evidence>
<dbReference type="PANTHER" id="PTHR43095:SF3">
    <property type="entry name" value="L-XYLULOSE_3-KETO-L-GULONATE KINASE"/>
    <property type="match status" value="1"/>
</dbReference>
<organism evidence="6 7">
    <name type="scientific">Streptomyces melanosporofaciens</name>
    <dbReference type="NCBI Taxonomy" id="67327"/>
    <lineage>
        <taxon>Bacteria</taxon>
        <taxon>Bacillati</taxon>
        <taxon>Actinomycetota</taxon>
        <taxon>Actinomycetes</taxon>
        <taxon>Kitasatosporales</taxon>
        <taxon>Streptomycetaceae</taxon>
        <taxon>Streptomyces</taxon>
        <taxon>Streptomyces violaceusniger group</taxon>
    </lineage>
</organism>
<evidence type="ECO:0000259" key="4">
    <source>
        <dbReference type="Pfam" id="PF00370"/>
    </source>
</evidence>
<keyword evidence="3 6" id="KW-0418">Kinase</keyword>
<dbReference type="InterPro" id="IPR043129">
    <property type="entry name" value="ATPase_NBD"/>
</dbReference>
<dbReference type="Gene3D" id="3.30.420.40">
    <property type="match status" value="2"/>
</dbReference>
<dbReference type="PANTHER" id="PTHR43095">
    <property type="entry name" value="SUGAR KINASE"/>
    <property type="match status" value="1"/>
</dbReference>
<dbReference type="InterPro" id="IPR050406">
    <property type="entry name" value="FGGY_Carb_Kinase"/>
</dbReference>
<proteinExistence type="inferred from homology"/>
<dbReference type="GO" id="GO:0016301">
    <property type="term" value="F:kinase activity"/>
    <property type="evidence" value="ECO:0007669"/>
    <property type="project" value="UniProtKB-KW"/>
</dbReference>
<dbReference type="EMBL" id="FNST01000002">
    <property type="protein sequence ID" value="SED31875.1"/>
    <property type="molecule type" value="Genomic_DNA"/>
</dbReference>
<gene>
    <name evidence="6" type="ORF">SAMN04490356_7954</name>
</gene>
<feature type="domain" description="Carbohydrate kinase FGGY C-terminal" evidence="5">
    <location>
        <begin position="256"/>
        <end position="436"/>
    </location>
</feature>
<dbReference type="PIRSF" id="PIRSF000538">
    <property type="entry name" value="GlpK"/>
    <property type="match status" value="1"/>
</dbReference>
<dbReference type="InterPro" id="IPR018484">
    <property type="entry name" value="FGGY_N"/>
</dbReference>
<accession>A0A1H4ZPR1</accession>
<dbReference type="InterPro" id="IPR018485">
    <property type="entry name" value="FGGY_C"/>
</dbReference>
<keyword evidence="7" id="KW-1185">Reference proteome</keyword>
<keyword evidence="2" id="KW-0808">Transferase</keyword>
<feature type="domain" description="Carbohydrate kinase FGGY N-terminal" evidence="4">
    <location>
        <begin position="1"/>
        <end position="246"/>
    </location>
</feature>